<reference evidence="2" key="1">
    <citation type="submission" date="2018-04" db="EMBL/GenBank/DDBJ databases">
        <authorList>
            <person name="Lucker S."/>
            <person name="Sakoula D."/>
        </authorList>
    </citation>
    <scope>NUCLEOTIDE SEQUENCE [LARGE SCALE GENOMIC DNA]</scope>
</reference>
<organism evidence="1 2">
    <name type="scientific">Nitrospira lenta</name>
    <dbReference type="NCBI Taxonomy" id="1436998"/>
    <lineage>
        <taxon>Bacteria</taxon>
        <taxon>Pseudomonadati</taxon>
        <taxon>Nitrospirota</taxon>
        <taxon>Nitrospiria</taxon>
        <taxon>Nitrospirales</taxon>
        <taxon>Nitrospiraceae</taxon>
        <taxon>Nitrospira</taxon>
    </lineage>
</organism>
<accession>A0A330L333</accession>
<dbReference type="InParanoid" id="A0A330L333"/>
<name>A0A330L333_9BACT</name>
<gene>
    <name evidence="1" type="ORF">NITLEN_100048</name>
</gene>
<keyword evidence="2" id="KW-1185">Reference proteome</keyword>
<evidence type="ECO:0000313" key="1">
    <source>
        <dbReference type="EMBL" id="SPP64178.1"/>
    </source>
</evidence>
<sequence>MMQNLRLMAQRGYVLVCLCPPIPAVMPSRHRFIDQLRGQADRVIRVSDVQGQGTIRLEEEPNDREAG</sequence>
<evidence type="ECO:0000313" key="2">
    <source>
        <dbReference type="Proteomes" id="UP000248168"/>
    </source>
</evidence>
<dbReference type="Proteomes" id="UP000248168">
    <property type="component" value="Unassembled WGS sequence"/>
</dbReference>
<dbReference type="EMBL" id="OUNR01000002">
    <property type="protein sequence ID" value="SPP64178.1"/>
    <property type="molecule type" value="Genomic_DNA"/>
</dbReference>
<protein>
    <submittedName>
        <fullName evidence="1">Uncharacterized protein</fullName>
    </submittedName>
</protein>
<proteinExistence type="predicted"/>
<dbReference type="AlphaFoldDB" id="A0A330L333"/>